<dbReference type="EMBL" id="BMMV01000032">
    <property type="protein sequence ID" value="GGK25669.1"/>
    <property type="molecule type" value="Genomic_DNA"/>
</dbReference>
<feature type="region of interest" description="Disordered" evidence="1">
    <location>
        <begin position="1"/>
        <end position="124"/>
    </location>
</feature>
<protein>
    <recommendedName>
        <fullName evidence="4">Lipoprotein</fullName>
    </recommendedName>
</protein>
<feature type="compositionally biased region" description="Low complexity" evidence="1">
    <location>
        <begin position="69"/>
        <end position="79"/>
    </location>
</feature>
<reference evidence="3" key="1">
    <citation type="journal article" date="2019" name="Int. J. Syst. Evol. Microbiol.">
        <title>The Global Catalogue of Microorganisms (GCM) 10K type strain sequencing project: providing services to taxonomists for standard genome sequencing and annotation.</title>
        <authorList>
            <consortium name="The Broad Institute Genomics Platform"/>
            <consortium name="The Broad Institute Genome Sequencing Center for Infectious Disease"/>
            <person name="Wu L."/>
            <person name="Ma J."/>
        </authorList>
    </citation>
    <scope>NUCLEOTIDE SEQUENCE [LARGE SCALE GENOMIC DNA]</scope>
    <source>
        <strain evidence="3">CGMCC 4.7275</strain>
    </source>
</reference>
<dbReference type="Proteomes" id="UP000660265">
    <property type="component" value="Unassembled WGS sequence"/>
</dbReference>
<evidence type="ECO:0000256" key="1">
    <source>
        <dbReference type="SAM" id="MobiDB-lite"/>
    </source>
</evidence>
<keyword evidence="3" id="KW-1185">Reference proteome</keyword>
<name>A0ABQ2ETI5_9ACTN</name>
<proteinExistence type="predicted"/>
<accession>A0ABQ2ETI5</accession>
<sequence length="124" mass="12464">MAVSGVSACVAVEPEAGVGAGREAPPQRTVAPRIVQQPAREALEAATPLARTPPPERPAAPEAVPPPGRRAAAQRSEPTSAPPATAPPAAPPGTGVELCALGERYGGWKPGSAESRLCQETYGG</sequence>
<feature type="compositionally biased region" description="Pro residues" evidence="1">
    <location>
        <begin position="51"/>
        <end position="68"/>
    </location>
</feature>
<feature type="compositionally biased region" description="Pro residues" evidence="1">
    <location>
        <begin position="80"/>
        <end position="91"/>
    </location>
</feature>
<evidence type="ECO:0008006" key="4">
    <source>
        <dbReference type="Google" id="ProtNLM"/>
    </source>
</evidence>
<evidence type="ECO:0000313" key="2">
    <source>
        <dbReference type="EMBL" id="GGK25669.1"/>
    </source>
</evidence>
<evidence type="ECO:0000313" key="3">
    <source>
        <dbReference type="Proteomes" id="UP000660265"/>
    </source>
</evidence>
<feature type="compositionally biased region" description="Low complexity" evidence="1">
    <location>
        <begin position="38"/>
        <end position="50"/>
    </location>
</feature>
<comment type="caution">
    <text evidence="2">The sequence shown here is derived from an EMBL/GenBank/DDBJ whole genome shotgun (WGS) entry which is preliminary data.</text>
</comment>
<gene>
    <name evidence="2" type="ORF">GCM10011583_67080</name>
</gene>
<organism evidence="2 3">
    <name type="scientific">Streptomyces camponoticapitis</name>
    <dbReference type="NCBI Taxonomy" id="1616125"/>
    <lineage>
        <taxon>Bacteria</taxon>
        <taxon>Bacillati</taxon>
        <taxon>Actinomycetota</taxon>
        <taxon>Actinomycetes</taxon>
        <taxon>Kitasatosporales</taxon>
        <taxon>Streptomycetaceae</taxon>
        <taxon>Streptomyces</taxon>
    </lineage>
</organism>